<keyword evidence="2" id="KW-1185">Reference proteome</keyword>
<evidence type="ECO:0000313" key="1">
    <source>
        <dbReference type="EMBL" id="KAK4215366.1"/>
    </source>
</evidence>
<dbReference type="Proteomes" id="UP001301769">
    <property type="component" value="Unassembled WGS sequence"/>
</dbReference>
<sequence length="59" mass="7179">STLRAVLRNQSDLRKWRSRRRPSLDTNDARRRYAHCRGWKSREQELVEKTIYSDECSIQ</sequence>
<dbReference type="AlphaFoldDB" id="A0AAN6YB15"/>
<accession>A0AAN6YB15</accession>
<reference evidence="1" key="1">
    <citation type="journal article" date="2023" name="Mol. Phylogenet. Evol.">
        <title>Genome-scale phylogeny and comparative genomics of the fungal order Sordariales.</title>
        <authorList>
            <person name="Hensen N."/>
            <person name="Bonometti L."/>
            <person name="Westerberg I."/>
            <person name="Brannstrom I.O."/>
            <person name="Guillou S."/>
            <person name="Cros-Aarteil S."/>
            <person name="Calhoun S."/>
            <person name="Haridas S."/>
            <person name="Kuo A."/>
            <person name="Mondo S."/>
            <person name="Pangilinan J."/>
            <person name="Riley R."/>
            <person name="LaButti K."/>
            <person name="Andreopoulos B."/>
            <person name="Lipzen A."/>
            <person name="Chen C."/>
            <person name="Yan M."/>
            <person name="Daum C."/>
            <person name="Ng V."/>
            <person name="Clum A."/>
            <person name="Steindorff A."/>
            <person name="Ohm R.A."/>
            <person name="Martin F."/>
            <person name="Silar P."/>
            <person name="Natvig D.O."/>
            <person name="Lalanne C."/>
            <person name="Gautier V."/>
            <person name="Ament-Velasquez S.L."/>
            <person name="Kruys A."/>
            <person name="Hutchinson M.I."/>
            <person name="Powell A.J."/>
            <person name="Barry K."/>
            <person name="Miller A.N."/>
            <person name="Grigoriev I.V."/>
            <person name="Debuchy R."/>
            <person name="Gladieux P."/>
            <person name="Hiltunen Thoren M."/>
            <person name="Johannesson H."/>
        </authorList>
    </citation>
    <scope>NUCLEOTIDE SEQUENCE</scope>
    <source>
        <strain evidence="1">PSN293</strain>
    </source>
</reference>
<comment type="caution">
    <text evidence="1">The sequence shown here is derived from an EMBL/GenBank/DDBJ whole genome shotgun (WGS) entry which is preliminary data.</text>
</comment>
<organism evidence="1 2">
    <name type="scientific">Rhypophila decipiens</name>
    <dbReference type="NCBI Taxonomy" id="261697"/>
    <lineage>
        <taxon>Eukaryota</taxon>
        <taxon>Fungi</taxon>
        <taxon>Dikarya</taxon>
        <taxon>Ascomycota</taxon>
        <taxon>Pezizomycotina</taxon>
        <taxon>Sordariomycetes</taxon>
        <taxon>Sordariomycetidae</taxon>
        <taxon>Sordariales</taxon>
        <taxon>Naviculisporaceae</taxon>
        <taxon>Rhypophila</taxon>
    </lineage>
</organism>
<dbReference type="EMBL" id="MU858081">
    <property type="protein sequence ID" value="KAK4215366.1"/>
    <property type="molecule type" value="Genomic_DNA"/>
</dbReference>
<reference evidence="1" key="2">
    <citation type="submission" date="2023-05" db="EMBL/GenBank/DDBJ databases">
        <authorList>
            <consortium name="Lawrence Berkeley National Laboratory"/>
            <person name="Steindorff A."/>
            <person name="Hensen N."/>
            <person name="Bonometti L."/>
            <person name="Westerberg I."/>
            <person name="Brannstrom I.O."/>
            <person name="Guillou S."/>
            <person name="Cros-Aarteil S."/>
            <person name="Calhoun S."/>
            <person name="Haridas S."/>
            <person name="Kuo A."/>
            <person name="Mondo S."/>
            <person name="Pangilinan J."/>
            <person name="Riley R."/>
            <person name="Labutti K."/>
            <person name="Andreopoulos B."/>
            <person name="Lipzen A."/>
            <person name="Chen C."/>
            <person name="Yanf M."/>
            <person name="Daum C."/>
            <person name="Ng V."/>
            <person name="Clum A."/>
            <person name="Ohm R."/>
            <person name="Martin F."/>
            <person name="Silar P."/>
            <person name="Natvig D."/>
            <person name="Lalanne C."/>
            <person name="Gautier V."/>
            <person name="Ament-Velasquez S.L."/>
            <person name="Kruys A."/>
            <person name="Hutchinson M.I."/>
            <person name="Powell A.J."/>
            <person name="Barry K."/>
            <person name="Miller A.N."/>
            <person name="Grigoriev I.V."/>
            <person name="Debuchy R."/>
            <person name="Gladieux P."/>
            <person name="Thoren M.H."/>
            <person name="Johannesson H."/>
        </authorList>
    </citation>
    <scope>NUCLEOTIDE SEQUENCE</scope>
    <source>
        <strain evidence="1">PSN293</strain>
    </source>
</reference>
<proteinExistence type="predicted"/>
<name>A0AAN6YB15_9PEZI</name>
<gene>
    <name evidence="1" type="ORF">QBC37DRAFT_244191</name>
</gene>
<feature type="non-terminal residue" evidence="1">
    <location>
        <position position="59"/>
    </location>
</feature>
<feature type="non-terminal residue" evidence="1">
    <location>
        <position position="1"/>
    </location>
</feature>
<evidence type="ECO:0000313" key="2">
    <source>
        <dbReference type="Proteomes" id="UP001301769"/>
    </source>
</evidence>
<protein>
    <submittedName>
        <fullName evidence="1">Uncharacterized protein</fullName>
    </submittedName>
</protein>